<evidence type="ECO:0000313" key="3">
    <source>
        <dbReference type="Proteomes" id="UP000685013"/>
    </source>
</evidence>
<organism evidence="2 3">
    <name type="scientific">Cucurbita argyrosperma subsp. sororia</name>
    <dbReference type="NCBI Taxonomy" id="37648"/>
    <lineage>
        <taxon>Eukaryota</taxon>
        <taxon>Viridiplantae</taxon>
        <taxon>Streptophyta</taxon>
        <taxon>Embryophyta</taxon>
        <taxon>Tracheophyta</taxon>
        <taxon>Spermatophyta</taxon>
        <taxon>Magnoliopsida</taxon>
        <taxon>eudicotyledons</taxon>
        <taxon>Gunneridae</taxon>
        <taxon>Pentapetalae</taxon>
        <taxon>rosids</taxon>
        <taxon>fabids</taxon>
        <taxon>Cucurbitales</taxon>
        <taxon>Cucurbitaceae</taxon>
        <taxon>Cucurbiteae</taxon>
        <taxon>Cucurbita</taxon>
    </lineage>
</organism>
<dbReference type="AlphaFoldDB" id="A0AAV6NGL1"/>
<feature type="non-terminal residue" evidence="2">
    <location>
        <position position="1"/>
    </location>
</feature>
<evidence type="ECO:0000313" key="2">
    <source>
        <dbReference type="EMBL" id="KAG6598226.1"/>
    </source>
</evidence>
<evidence type="ECO:0000259" key="1">
    <source>
        <dbReference type="Pfam" id="PF00646"/>
    </source>
</evidence>
<dbReference type="EMBL" id="JAGKQH010000005">
    <property type="protein sequence ID" value="KAG6598226.1"/>
    <property type="molecule type" value="Genomic_DNA"/>
</dbReference>
<keyword evidence="3" id="KW-1185">Reference proteome</keyword>
<comment type="caution">
    <text evidence="2">The sequence shown here is derived from an EMBL/GenBank/DDBJ whole genome shotgun (WGS) entry which is preliminary data.</text>
</comment>
<dbReference type="Proteomes" id="UP000685013">
    <property type="component" value="Chromosome 5"/>
</dbReference>
<dbReference type="InterPro" id="IPR001810">
    <property type="entry name" value="F-box_dom"/>
</dbReference>
<accession>A0AAV6NGL1</accession>
<gene>
    <name evidence="2" type="ORF">SDJN03_08004</name>
</gene>
<sequence length="103" mass="11299">MSERAEECAIGGDILEEIISHVPLVDLVSANSVASSWRSAISTSLLRLNTVKPWLMLHSQSTRSPSAVTTLAYDPRSHLWMEVQQTPPPPLLLLLLNPLLLSS</sequence>
<proteinExistence type="predicted"/>
<dbReference type="Pfam" id="PF00646">
    <property type="entry name" value="F-box"/>
    <property type="match status" value="1"/>
</dbReference>
<feature type="domain" description="F-box" evidence="1">
    <location>
        <begin position="13"/>
        <end position="46"/>
    </location>
</feature>
<name>A0AAV6NGL1_9ROSI</name>
<reference evidence="2 3" key="1">
    <citation type="journal article" date="2021" name="Hortic Res">
        <title>The domestication of Cucurbita argyrosperma as revealed by the genome of its wild relative.</title>
        <authorList>
            <person name="Barrera-Redondo J."/>
            <person name="Sanchez-de la Vega G."/>
            <person name="Aguirre-Liguori J.A."/>
            <person name="Castellanos-Morales G."/>
            <person name="Gutierrez-Guerrero Y.T."/>
            <person name="Aguirre-Dugua X."/>
            <person name="Aguirre-Planter E."/>
            <person name="Tenaillon M.I."/>
            <person name="Lira-Saade R."/>
            <person name="Eguiarte L.E."/>
        </authorList>
    </citation>
    <scope>NUCLEOTIDE SEQUENCE [LARGE SCALE GENOMIC DNA]</scope>
    <source>
        <strain evidence="2">JBR-2021</strain>
    </source>
</reference>
<protein>
    <submittedName>
        <fullName evidence="2">F-box/kelch-repeat protein</fullName>
    </submittedName>
</protein>